<dbReference type="EMBL" id="JAPFFF010000009">
    <property type="protein sequence ID" value="KAK8882928.1"/>
    <property type="molecule type" value="Genomic_DNA"/>
</dbReference>
<gene>
    <name evidence="1" type="ORF">M9Y10_045574</name>
</gene>
<evidence type="ECO:0000313" key="2">
    <source>
        <dbReference type="Proteomes" id="UP001470230"/>
    </source>
</evidence>
<dbReference type="Proteomes" id="UP001470230">
    <property type="component" value="Unassembled WGS sequence"/>
</dbReference>
<proteinExistence type="predicted"/>
<reference evidence="1 2" key="1">
    <citation type="submission" date="2024-04" db="EMBL/GenBank/DDBJ databases">
        <title>Tritrichomonas musculus Genome.</title>
        <authorList>
            <person name="Alves-Ferreira E."/>
            <person name="Grigg M."/>
            <person name="Lorenzi H."/>
            <person name="Galac M."/>
        </authorList>
    </citation>
    <scope>NUCLEOTIDE SEQUENCE [LARGE SCALE GENOMIC DNA]</scope>
    <source>
        <strain evidence="1 2">EAF2021</strain>
    </source>
</reference>
<organism evidence="1 2">
    <name type="scientific">Tritrichomonas musculus</name>
    <dbReference type="NCBI Taxonomy" id="1915356"/>
    <lineage>
        <taxon>Eukaryota</taxon>
        <taxon>Metamonada</taxon>
        <taxon>Parabasalia</taxon>
        <taxon>Tritrichomonadida</taxon>
        <taxon>Tritrichomonadidae</taxon>
        <taxon>Tritrichomonas</taxon>
    </lineage>
</organism>
<evidence type="ECO:0000313" key="1">
    <source>
        <dbReference type="EMBL" id="KAK8882928.1"/>
    </source>
</evidence>
<keyword evidence="2" id="KW-1185">Reference proteome</keyword>
<comment type="caution">
    <text evidence="1">The sequence shown here is derived from an EMBL/GenBank/DDBJ whole genome shotgun (WGS) entry which is preliminary data.</text>
</comment>
<sequence length="199" mass="24318">MSNSTKIQILEFIDEMKTIQEPFLDFIDKEESSEMDQNFQDVIKIIQEKKIREDKYKLFETLRLISKISQNHYRSLNFFEKIDKIMSILTNDINKHFTNAEIFHLFKKNKQILFLLFSKQILVPDQMIADTFQTEYYKERFYPDYFYPEFSNFYDICQTKSRNKDIYSDIQSFNEKRMKGENDNYRSFNKFVTGTFFHM</sequence>
<protein>
    <submittedName>
        <fullName evidence="1">Uncharacterized protein</fullName>
    </submittedName>
</protein>
<name>A0ABR2JWC7_9EUKA</name>
<accession>A0ABR2JWC7</accession>